<gene>
    <name evidence="1" type="ORF">BJ212DRAFT_1246796</name>
</gene>
<protein>
    <submittedName>
        <fullName evidence="1">Uncharacterized protein</fullName>
    </submittedName>
</protein>
<proteinExistence type="predicted"/>
<dbReference type="AlphaFoldDB" id="A0A9P7DU92"/>
<sequence>YPFSSWKDWEVGLWLLCSGLSMGKIDSFLSLEMVSNKFTLPLSFLWAKELCSRVEMLPSSLCWMSQIIPTKYPTKLPIVLYWCDPLDCISNLLNHPAFHDQLDFMPRRVYTTTQRLCHMYSE</sequence>
<organism evidence="1 2">
    <name type="scientific">Suillus subaureus</name>
    <dbReference type="NCBI Taxonomy" id="48587"/>
    <lineage>
        <taxon>Eukaryota</taxon>
        <taxon>Fungi</taxon>
        <taxon>Dikarya</taxon>
        <taxon>Basidiomycota</taxon>
        <taxon>Agaricomycotina</taxon>
        <taxon>Agaricomycetes</taxon>
        <taxon>Agaricomycetidae</taxon>
        <taxon>Boletales</taxon>
        <taxon>Suillineae</taxon>
        <taxon>Suillaceae</taxon>
        <taxon>Suillus</taxon>
    </lineage>
</organism>
<evidence type="ECO:0000313" key="1">
    <source>
        <dbReference type="EMBL" id="KAG1803416.1"/>
    </source>
</evidence>
<feature type="non-terminal residue" evidence="1">
    <location>
        <position position="122"/>
    </location>
</feature>
<dbReference type="RefSeq" id="XP_041186602.1">
    <property type="nucleotide sequence ID" value="XM_041329666.1"/>
</dbReference>
<dbReference type="GeneID" id="64623683"/>
<evidence type="ECO:0000313" key="2">
    <source>
        <dbReference type="Proteomes" id="UP000807769"/>
    </source>
</evidence>
<feature type="non-terminal residue" evidence="1">
    <location>
        <position position="1"/>
    </location>
</feature>
<dbReference type="Proteomes" id="UP000807769">
    <property type="component" value="Unassembled WGS sequence"/>
</dbReference>
<dbReference type="EMBL" id="JABBWG010000066">
    <property type="protein sequence ID" value="KAG1803416.1"/>
    <property type="molecule type" value="Genomic_DNA"/>
</dbReference>
<dbReference type="Pfam" id="PF18759">
    <property type="entry name" value="Plavaka"/>
    <property type="match status" value="1"/>
</dbReference>
<dbReference type="InterPro" id="IPR041078">
    <property type="entry name" value="Plavaka"/>
</dbReference>
<keyword evidence="2" id="KW-1185">Reference proteome</keyword>
<accession>A0A9P7DU92</accession>
<dbReference type="OrthoDB" id="2688393at2759"/>
<comment type="caution">
    <text evidence="1">The sequence shown here is derived from an EMBL/GenBank/DDBJ whole genome shotgun (WGS) entry which is preliminary data.</text>
</comment>
<reference evidence="1" key="1">
    <citation type="journal article" date="2020" name="New Phytol.">
        <title>Comparative genomics reveals dynamic genome evolution in host specialist ectomycorrhizal fungi.</title>
        <authorList>
            <person name="Lofgren L.A."/>
            <person name="Nguyen N.H."/>
            <person name="Vilgalys R."/>
            <person name="Ruytinx J."/>
            <person name="Liao H.L."/>
            <person name="Branco S."/>
            <person name="Kuo A."/>
            <person name="LaButti K."/>
            <person name="Lipzen A."/>
            <person name="Andreopoulos W."/>
            <person name="Pangilinan J."/>
            <person name="Riley R."/>
            <person name="Hundley H."/>
            <person name="Na H."/>
            <person name="Barry K."/>
            <person name="Grigoriev I.V."/>
            <person name="Stajich J.E."/>
            <person name="Kennedy P.G."/>
        </authorList>
    </citation>
    <scope>NUCLEOTIDE SEQUENCE</scope>
    <source>
        <strain evidence="1">MN1</strain>
    </source>
</reference>
<name>A0A9P7DU92_9AGAM</name>